<feature type="region of interest" description="Disordered" evidence="5">
    <location>
        <begin position="327"/>
        <end position="355"/>
    </location>
</feature>
<comment type="similarity">
    <text evidence="1">Belongs to the LytR/CpsA/Psr (LCP) family.</text>
</comment>
<evidence type="ECO:0000256" key="4">
    <source>
        <dbReference type="ARBA" id="ARBA00022989"/>
    </source>
</evidence>
<keyword evidence="4" id="KW-0472">Membrane</keyword>
<dbReference type="RefSeq" id="WP_003463563.1">
    <property type="nucleotide sequence ID" value="NZ_APML01000006.1"/>
</dbReference>
<dbReference type="AlphaFoldDB" id="N4WUT8"/>
<organism evidence="7 8">
    <name type="scientific">Gracilibacillus halophilus YIM-C55.5</name>
    <dbReference type="NCBI Taxonomy" id="1308866"/>
    <lineage>
        <taxon>Bacteria</taxon>
        <taxon>Bacillati</taxon>
        <taxon>Bacillota</taxon>
        <taxon>Bacilli</taxon>
        <taxon>Bacillales</taxon>
        <taxon>Bacillaceae</taxon>
        <taxon>Gracilibacillus</taxon>
    </lineage>
</organism>
<gene>
    <name evidence="7" type="ORF">J416_01934</name>
</gene>
<dbReference type="Gene3D" id="3.40.630.190">
    <property type="entry name" value="LCP protein"/>
    <property type="match status" value="1"/>
</dbReference>
<dbReference type="NCBIfam" id="TIGR00350">
    <property type="entry name" value="lytR_cpsA_psr"/>
    <property type="match status" value="1"/>
</dbReference>
<dbReference type="STRING" id="1308866.J416_01934"/>
<evidence type="ECO:0000256" key="3">
    <source>
        <dbReference type="ARBA" id="ARBA00022968"/>
    </source>
</evidence>
<evidence type="ECO:0000313" key="7">
    <source>
        <dbReference type="EMBL" id="ENH98085.1"/>
    </source>
</evidence>
<evidence type="ECO:0000256" key="2">
    <source>
        <dbReference type="ARBA" id="ARBA00022692"/>
    </source>
</evidence>
<dbReference type="InterPro" id="IPR004474">
    <property type="entry name" value="LytR_CpsA_psr"/>
</dbReference>
<keyword evidence="8" id="KW-1185">Reference proteome</keyword>
<reference evidence="7 8" key="1">
    <citation type="submission" date="2013-03" db="EMBL/GenBank/DDBJ databases">
        <title>Draft genome sequence of Gracibacillus halophilus YIM-C55.5, a moderately halophilic and thermophilic organism from the Xiaochaidamu salt lake.</title>
        <authorList>
            <person name="Sugumar T."/>
            <person name="Polireddy D.R."/>
            <person name="Antony A."/>
            <person name="Madhava Y.R."/>
            <person name="Sivakumar N."/>
        </authorList>
    </citation>
    <scope>NUCLEOTIDE SEQUENCE [LARGE SCALE GENOMIC DNA]</scope>
    <source>
        <strain evidence="7 8">YIM-C55.5</strain>
    </source>
</reference>
<name>N4WUT8_9BACI</name>
<keyword evidence="4" id="KW-1133">Transmembrane helix</keyword>
<keyword evidence="2" id="KW-0812">Transmembrane</keyword>
<dbReference type="PATRIC" id="fig|1308866.3.peg.392"/>
<proteinExistence type="inferred from homology"/>
<dbReference type="EMBL" id="APML01000006">
    <property type="protein sequence ID" value="ENH98085.1"/>
    <property type="molecule type" value="Genomic_DNA"/>
</dbReference>
<dbReference type="OrthoDB" id="27330at2"/>
<dbReference type="GO" id="GO:0071555">
    <property type="term" value="P:cell wall organization"/>
    <property type="evidence" value="ECO:0007669"/>
    <property type="project" value="UniProtKB-KW"/>
</dbReference>
<comment type="caution">
    <text evidence="7">The sequence shown here is derived from an EMBL/GenBank/DDBJ whole genome shotgun (WGS) entry which is preliminary data.</text>
</comment>
<dbReference type="Proteomes" id="UP000012283">
    <property type="component" value="Unassembled WGS sequence"/>
</dbReference>
<accession>N4WUT8</accession>
<evidence type="ECO:0000259" key="6">
    <source>
        <dbReference type="Pfam" id="PF03816"/>
    </source>
</evidence>
<evidence type="ECO:0000256" key="1">
    <source>
        <dbReference type="ARBA" id="ARBA00006068"/>
    </source>
</evidence>
<keyword evidence="3" id="KW-0735">Signal-anchor</keyword>
<evidence type="ECO:0000256" key="5">
    <source>
        <dbReference type="SAM" id="MobiDB-lite"/>
    </source>
</evidence>
<evidence type="ECO:0000313" key="8">
    <source>
        <dbReference type="Proteomes" id="UP000012283"/>
    </source>
</evidence>
<dbReference type="eggNOG" id="COG1316">
    <property type="taxonomic scope" value="Bacteria"/>
</dbReference>
<dbReference type="PANTHER" id="PTHR33392:SF3">
    <property type="entry name" value="POLYISOPRENYL-TEICHOIC ACID--PEPTIDOGLYCAN TEICHOIC ACID TRANSFERASE TAGT"/>
    <property type="match status" value="1"/>
</dbReference>
<dbReference type="PANTHER" id="PTHR33392">
    <property type="entry name" value="POLYISOPRENYL-TEICHOIC ACID--PEPTIDOGLYCAN TEICHOIC ACID TRANSFERASE TAGU"/>
    <property type="match status" value="1"/>
</dbReference>
<sequence>MAKEDVDSRKTLKHTKKKRKRKIILFSILVPLLLLVAVTSVYAYDLFTTAQKVADDSYEDDGREKSELRAQEVDPGKDHVSILFVGIDNSEHRDNEGNALSDALILATLNKNDNSIKMLSIPRDSYVQIPEVGYQDKITHAHAFGGVNATIESVETMMDVPVDYYVRLNFNAFVDAINALGGITAEVPYEFSESNSDDEKNSIHLYPGEQELNGEEALALARTRKLDNDIERGKRQQDILQAIIQKGTSVNGLLKLDEMLEAVGDNMTTNMTFDEMKSLVSYGTSGSFDIETFTLDGSDLMLEGIYYYQLNEADLAEKKQTLQEHLELDEEENGQESNVDESIQSNDEANTEQTD</sequence>
<dbReference type="InterPro" id="IPR050922">
    <property type="entry name" value="LytR/CpsA/Psr_CW_biosynth"/>
</dbReference>
<protein>
    <submittedName>
        <fullName evidence="7">Transcriptional regulator</fullName>
    </submittedName>
</protein>
<feature type="domain" description="Cell envelope-related transcriptional attenuator" evidence="6">
    <location>
        <begin position="101"/>
        <end position="246"/>
    </location>
</feature>
<feature type="compositionally biased region" description="Polar residues" evidence="5">
    <location>
        <begin position="335"/>
        <end position="355"/>
    </location>
</feature>
<dbReference type="Pfam" id="PF03816">
    <property type="entry name" value="LytR_cpsA_psr"/>
    <property type="match status" value="1"/>
</dbReference>